<dbReference type="Proteomes" id="UP000326344">
    <property type="component" value="Unassembled WGS sequence"/>
</dbReference>
<feature type="coiled-coil region" evidence="1">
    <location>
        <begin position="70"/>
        <end position="104"/>
    </location>
</feature>
<dbReference type="AlphaFoldDB" id="A0A5N1JAV8"/>
<reference evidence="2 3" key="1">
    <citation type="submission" date="2019-09" db="EMBL/GenBank/DDBJ databases">
        <title>Genome Sequence of Larkinella sp MA1.</title>
        <authorList>
            <person name="Srinivasan S."/>
        </authorList>
    </citation>
    <scope>NUCLEOTIDE SEQUENCE [LARGE SCALE GENOMIC DNA]</scope>
    <source>
        <strain evidence="2 3">MA1</strain>
    </source>
</reference>
<proteinExistence type="predicted"/>
<keyword evidence="1" id="KW-0175">Coiled coil</keyword>
<dbReference type="EMBL" id="VTWS01000007">
    <property type="protein sequence ID" value="KAA9347907.1"/>
    <property type="molecule type" value="Genomic_DNA"/>
</dbReference>
<protein>
    <submittedName>
        <fullName evidence="2">Uncharacterized protein</fullName>
    </submittedName>
</protein>
<comment type="caution">
    <text evidence="2">The sequence shown here is derived from an EMBL/GenBank/DDBJ whole genome shotgun (WGS) entry which is preliminary data.</text>
</comment>
<name>A0A5N1JAV8_9BACT</name>
<evidence type="ECO:0000313" key="2">
    <source>
        <dbReference type="EMBL" id="KAA9347907.1"/>
    </source>
</evidence>
<sequence length="120" mass="13225">MTHAHNADQLLDITLRELTTDPVHLQPMANSFIDQWVRALGSGHLVLDDISDELEQLKAALATGKSLLIAESLHSLAKLTRKSLENAEEEMKGKLQELATTLDEVSTGLGRKGKQKENIE</sequence>
<evidence type="ECO:0000313" key="3">
    <source>
        <dbReference type="Proteomes" id="UP000326344"/>
    </source>
</evidence>
<keyword evidence="3" id="KW-1185">Reference proteome</keyword>
<evidence type="ECO:0000256" key="1">
    <source>
        <dbReference type="SAM" id="Coils"/>
    </source>
</evidence>
<organism evidence="2 3">
    <name type="scientific">Larkinella humicola</name>
    <dbReference type="NCBI Taxonomy" id="2607654"/>
    <lineage>
        <taxon>Bacteria</taxon>
        <taxon>Pseudomonadati</taxon>
        <taxon>Bacteroidota</taxon>
        <taxon>Cytophagia</taxon>
        <taxon>Cytophagales</taxon>
        <taxon>Spirosomataceae</taxon>
        <taxon>Larkinella</taxon>
    </lineage>
</organism>
<dbReference type="RefSeq" id="WP_150880480.1">
    <property type="nucleotide sequence ID" value="NZ_VTWS01000007.1"/>
</dbReference>
<gene>
    <name evidence="2" type="ORF">F0P93_25115</name>
</gene>
<accession>A0A5N1JAV8</accession>